<accession>A0A2T3L095</accession>
<dbReference type="EMBL" id="PYNS01000001">
    <property type="protein sequence ID" value="PSV13786.1"/>
    <property type="molecule type" value="Genomic_DNA"/>
</dbReference>
<dbReference type="Proteomes" id="UP000240530">
    <property type="component" value="Unassembled WGS sequence"/>
</dbReference>
<name>A0A2T3L095_PHOLD</name>
<comment type="caution">
    <text evidence="1">The sequence shown here is derived from an EMBL/GenBank/DDBJ whole genome shotgun (WGS) entry which is preliminary data.</text>
</comment>
<evidence type="ECO:0000313" key="2">
    <source>
        <dbReference type="Proteomes" id="UP000240530"/>
    </source>
</evidence>
<sequence>MLHVPFHLLPPTRLITDNLHSHDINRYQASNYLVLVTNATAQAGVNLDNFLFATTQVYYLKAFMYIKPHIKPGNTNNDE</sequence>
<gene>
    <name evidence="1" type="ORF">C0W93_02220</name>
</gene>
<protein>
    <submittedName>
        <fullName evidence="1">Uncharacterized protein</fullName>
    </submittedName>
</protein>
<dbReference type="AlphaFoldDB" id="A0A2T3L095"/>
<proteinExistence type="predicted"/>
<evidence type="ECO:0000313" key="1">
    <source>
        <dbReference type="EMBL" id="PSV13786.1"/>
    </source>
</evidence>
<reference evidence="1 2" key="1">
    <citation type="submission" date="2018-03" db="EMBL/GenBank/DDBJ databases">
        <title>Whole genome sequencing of Histamine producing bacteria.</title>
        <authorList>
            <person name="Butler K."/>
        </authorList>
    </citation>
    <scope>NUCLEOTIDE SEQUENCE [LARGE SCALE GENOMIC DNA]</scope>
    <source>
        <strain evidence="1 2">Res.4.1</strain>
    </source>
</reference>
<organism evidence="1 2">
    <name type="scientific">Photobacterium leiognathi subsp. mandapamensis</name>
    <name type="common">Photobacterium mandapamensis</name>
    <dbReference type="NCBI Taxonomy" id="48408"/>
    <lineage>
        <taxon>Bacteria</taxon>
        <taxon>Pseudomonadati</taxon>
        <taxon>Pseudomonadota</taxon>
        <taxon>Gammaproteobacteria</taxon>
        <taxon>Vibrionales</taxon>
        <taxon>Vibrionaceae</taxon>
        <taxon>Photobacterium</taxon>
    </lineage>
</organism>